<feature type="region of interest" description="Disordered" evidence="1">
    <location>
        <begin position="1"/>
        <end position="27"/>
    </location>
</feature>
<sequence>MSNQDRQPTDDMVVERAPTPLTSPGSRASMIMLETPDDGLRPPSQAPITTSLAMNTSPAFEVVRELAKVPMDVPLEETDKFKPYQSLMNTELTLEYGKKLKNSRVIHQEILCCHSSGAARVFKESQPLRNSYAVADKLRKDLKDLVSPCVSKEEFDQEHLENKAVPLIAKIHGEYPLKSYQQRIQKTIDAVIVEEVGKRHVVMTGSKVAFAKKDLKDLGINLRLEALQAKGVMEVAQRLSSVLREVKHHEREAAKTSTQKAAAQRRLLFPDAEHRVVLSLVNWIYFNGLLHYDDAEHLYALHGLANKLGVSVLAQKCLEKLAADTNIMIEEAFRLGMSLQELLESEPVAGDDQTTSPAQNVVQVVFEHVLREPKAPKKLVDLVTYTLADRLDPGLWETLAPRINHGTLRQIMAIILVRRQAKTEDVECLRLKSESEPTGDELMLNAPTENTTIAG</sequence>
<evidence type="ECO:0008006" key="4">
    <source>
        <dbReference type="Google" id="ProtNLM"/>
    </source>
</evidence>
<accession>A0A7U2EZB0</accession>
<dbReference type="AlphaFoldDB" id="A0A7U2EZB0"/>
<evidence type="ECO:0000256" key="1">
    <source>
        <dbReference type="SAM" id="MobiDB-lite"/>
    </source>
</evidence>
<gene>
    <name evidence="2" type="ORF">JI435_054660</name>
</gene>
<dbReference type="Proteomes" id="UP000663193">
    <property type="component" value="Chromosome 6"/>
</dbReference>
<dbReference type="OrthoDB" id="3794120at2759"/>
<evidence type="ECO:0000313" key="2">
    <source>
        <dbReference type="EMBL" id="QRC95815.1"/>
    </source>
</evidence>
<evidence type="ECO:0000313" key="3">
    <source>
        <dbReference type="Proteomes" id="UP000663193"/>
    </source>
</evidence>
<keyword evidence="3" id="KW-1185">Reference proteome</keyword>
<organism evidence="2 3">
    <name type="scientific">Phaeosphaeria nodorum (strain SN15 / ATCC MYA-4574 / FGSC 10173)</name>
    <name type="common">Glume blotch fungus</name>
    <name type="synonym">Parastagonospora nodorum</name>
    <dbReference type="NCBI Taxonomy" id="321614"/>
    <lineage>
        <taxon>Eukaryota</taxon>
        <taxon>Fungi</taxon>
        <taxon>Dikarya</taxon>
        <taxon>Ascomycota</taxon>
        <taxon>Pezizomycotina</taxon>
        <taxon>Dothideomycetes</taxon>
        <taxon>Pleosporomycetidae</taxon>
        <taxon>Pleosporales</taxon>
        <taxon>Pleosporineae</taxon>
        <taxon>Phaeosphaeriaceae</taxon>
        <taxon>Parastagonospora</taxon>
    </lineage>
</organism>
<reference evidence="3" key="1">
    <citation type="journal article" date="2021" name="BMC Genomics">
        <title>Chromosome-level genome assembly and manually-curated proteome of model necrotroph Parastagonospora nodorum Sn15 reveals a genome-wide trove of candidate effector homologs, and redundancy of virulence-related functions within an accessory chromosome.</title>
        <authorList>
            <person name="Bertazzoni S."/>
            <person name="Jones D.A.B."/>
            <person name="Phan H.T."/>
            <person name="Tan K.-C."/>
            <person name="Hane J.K."/>
        </authorList>
    </citation>
    <scope>NUCLEOTIDE SEQUENCE [LARGE SCALE GENOMIC DNA]</scope>
    <source>
        <strain evidence="3">SN15 / ATCC MYA-4574 / FGSC 10173)</strain>
    </source>
</reference>
<dbReference type="VEuPathDB" id="FungiDB:JI435_054660"/>
<dbReference type="EMBL" id="CP069028">
    <property type="protein sequence ID" value="QRC95815.1"/>
    <property type="molecule type" value="Genomic_DNA"/>
</dbReference>
<proteinExistence type="predicted"/>
<name>A0A7U2EZB0_PHANO</name>
<protein>
    <recommendedName>
        <fullName evidence="4">BTB domain-containing protein</fullName>
    </recommendedName>
</protein>